<protein>
    <submittedName>
        <fullName evidence="1">Uncharacterized protein</fullName>
    </submittedName>
</protein>
<reference evidence="1" key="1">
    <citation type="journal article" date="2022" name="Int. J. Mol. Sci.">
        <title>Draft Genome of Tanacetum Coccineum: Genomic Comparison of Closely Related Tanacetum-Family Plants.</title>
        <authorList>
            <person name="Yamashiro T."/>
            <person name="Shiraishi A."/>
            <person name="Nakayama K."/>
            <person name="Satake H."/>
        </authorList>
    </citation>
    <scope>NUCLEOTIDE SEQUENCE</scope>
</reference>
<dbReference type="EMBL" id="BQNB010011420">
    <property type="protein sequence ID" value="GJS90349.1"/>
    <property type="molecule type" value="Genomic_DNA"/>
</dbReference>
<organism evidence="1 2">
    <name type="scientific">Tanacetum coccineum</name>
    <dbReference type="NCBI Taxonomy" id="301880"/>
    <lineage>
        <taxon>Eukaryota</taxon>
        <taxon>Viridiplantae</taxon>
        <taxon>Streptophyta</taxon>
        <taxon>Embryophyta</taxon>
        <taxon>Tracheophyta</taxon>
        <taxon>Spermatophyta</taxon>
        <taxon>Magnoliopsida</taxon>
        <taxon>eudicotyledons</taxon>
        <taxon>Gunneridae</taxon>
        <taxon>Pentapetalae</taxon>
        <taxon>asterids</taxon>
        <taxon>campanulids</taxon>
        <taxon>Asterales</taxon>
        <taxon>Asteraceae</taxon>
        <taxon>Asteroideae</taxon>
        <taxon>Anthemideae</taxon>
        <taxon>Anthemidinae</taxon>
        <taxon>Tanacetum</taxon>
    </lineage>
</organism>
<evidence type="ECO:0000313" key="2">
    <source>
        <dbReference type="Proteomes" id="UP001151760"/>
    </source>
</evidence>
<sequence length="159" mass="18057">MVGSLMYLIPTYADEDPCGMSGDSREVRREGAQSLGDCWLAGHQDAKNSEILLMSRIKKEVDDFIIPALRSISSDHLKMEMEMEIPSSSNVKLMTECTDRDLTLVMKFRKIHKVSKLRKLDIYSCFTSAQDGNKLLDDERLSLADDLKKAHDQNQNKSK</sequence>
<proteinExistence type="predicted"/>
<reference evidence="1" key="2">
    <citation type="submission" date="2022-01" db="EMBL/GenBank/DDBJ databases">
        <authorList>
            <person name="Yamashiro T."/>
            <person name="Shiraishi A."/>
            <person name="Satake H."/>
            <person name="Nakayama K."/>
        </authorList>
    </citation>
    <scope>NUCLEOTIDE SEQUENCE</scope>
</reference>
<accession>A0ABQ4ZJF9</accession>
<dbReference type="Proteomes" id="UP001151760">
    <property type="component" value="Unassembled WGS sequence"/>
</dbReference>
<keyword evidence="2" id="KW-1185">Reference proteome</keyword>
<gene>
    <name evidence="1" type="ORF">Tco_0772985</name>
</gene>
<name>A0ABQ4ZJF9_9ASTR</name>
<comment type="caution">
    <text evidence="1">The sequence shown here is derived from an EMBL/GenBank/DDBJ whole genome shotgun (WGS) entry which is preliminary data.</text>
</comment>
<evidence type="ECO:0000313" key="1">
    <source>
        <dbReference type="EMBL" id="GJS90349.1"/>
    </source>
</evidence>